<evidence type="ECO:0008006" key="5">
    <source>
        <dbReference type="Google" id="ProtNLM"/>
    </source>
</evidence>
<sequence length="121" mass="12129">MHSRSTLLRFLMRMSVTLVAMLATGTGVAAAAETPKAATEAETMSLGVLGPVGLAAVILGVVGMALGVLRQRRKAQADSADSAAAPAVPEAAPVAASSEIADLPGAAVETPVFTPHRPSVQ</sequence>
<proteinExistence type="predicted"/>
<evidence type="ECO:0000313" key="3">
    <source>
        <dbReference type="EMBL" id="WAL65031.1"/>
    </source>
</evidence>
<accession>A0ABY7AYN5</accession>
<organism evidence="3 4">
    <name type="scientific">Amycolatopsis cynarae</name>
    <dbReference type="NCBI Taxonomy" id="2995223"/>
    <lineage>
        <taxon>Bacteria</taxon>
        <taxon>Bacillati</taxon>
        <taxon>Actinomycetota</taxon>
        <taxon>Actinomycetes</taxon>
        <taxon>Pseudonocardiales</taxon>
        <taxon>Pseudonocardiaceae</taxon>
        <taxon>Amycolatopsis</taxon>
    </lineage>
</organism>
<keyword evidence="1" id="KW-1133">Transmembrane helix</keyword>
<gene>
    <name evidence="3" type="ORF">ORV05_29580</name>
</gene>
<evidence type="ECO:0000256" key="1">
    <source>
        <dbReference type="SAM" id="Phobius"/>
    </source>
</evidence>
<keyword evidence="2" id="KW-0732">Signal</keyword>
<feature type="chain" id="PRO_5045661908" description="Secreted protein" evidence="2">
    <location>
        <begin position="32"/>
        <end position="121"/>
    </location>
</feature>
<dbReference type="RefSeq" id="WP_268755242.1">
    <property type="nucleotide sequence ID" value="NZ_CP113836.1"/>
</dbReference>
<keyword evidence="1" id="KW-0472">Membrane</keyword>
<protein>
    <recommendedName>
        <fullName evidence="5">Secreted protein</fullName>
    </recommendedName>
</protein>
<keyword evidence="1" id="KW-0812">Transmembrane</keyword>
<dbReference type="EMBL" id="CP113836">
    <property type="protein sequence ID" value="WAL65031.1"/>
    <property type="molecule type" value="Genomic_DNA"/>
</dbReference>
<feature type="transmembrane region" description="Helical" evidence="1">
    <location>
        <begin position="47"/>
        <end position="69"/>
    </location>
</feature>
<name>A0ABY7AYN5_9PSEU</name>
<feature type="signal peptide" evidence="2">
    <location>
        <begin position="1"/>
        <end position="31"/>
    </location>
</feature>
<dbReference type="Proteomes" id="UP001163203">
    <property type="component" value="Chromosome"/>
</dbReference>
<evidence type="ECO:0000313" key="4">
    <source>
        <dbReference type="Proteomes" id="UP001163203"/>
    </source>
</evidence>
<keyword evidence="4" id="KW-1185">Reference proteome</keyword>
<evidence type="ECO:0000256" key="2">
    <source>
        <dbReference type="SAM" id="SignalP"/>
    </source>
</evidence>
<reference evidence="3" key="1">
    <citation type="submission" date="2022-11" db="EMBL/GenBank/DDBJ databases">
        <authorList>
            <person name="Mo P."/>
        </authorList>
    </citation>
    <scope>NUCLEOTIDE SEQUENCE</scope>
    <source>
        <strain evidence="3">HUAS 11-8</strain>
    </source>
</reference>